<evidence type="ECO:0000313" key="1">
    <source>
        <dbReference type="EMBL" id="KAJ9663211.1"/>
    </source>
</evidence>
<protein>
    <submittedName>
        <fullName evidence="1">Uncharacterized protein</fullName>
    </submittedName>
</protein>
<name>A0ACC3AIY3_9EURO</name>
<gene>
    <name evidence="1" type="ORF">H2198_000972</name>
</gene>
<proteinExistence type="predicted"/>
<dbReference type="EMBL" id="JAPDRQ010000010">
    <property type="protein sequence ID" value="KAJ9663211.1"/>
    <property type="molecule type" value="Genomic_DNA"/>
</dbReference>
<reference evidence="1" key="1">
    <citation type="submission" date="2022-10" db="EMBL/GenBank/DDBJ databases">
        <title>Culturing micro-colonial fungi from biological soil crusts in the Mojave desert and describing Neophaeococcomyces mojavensis, and introducing the new genera and species Taxawa tesnikishii.</title>
        <authorList>
            <person name="Kurbessoian T."/>
            <person name="Stajich J.E."/>
        </authorList>
    </citation>
    <scope>NUCLEOTIDE SEQUENCE</scope>
    <source>
        <strain evidence="1">JES_112</strain>
    </source>
</reference>
<evidence type="ECO:0000313" key="2">
    <source>
        <dbReference type="Proteomes" id="UP001172386"/>
    </source>
</evidence>
<sequence length="723" mass="81635">MRNLLVVSQSTFLPLHRAQAAANAFKKLRSLEKVSETLQEYRGILQTLFPTTHPDQLKNLSRDNLLDLIAKTSPGSLVHPPSPITPGLDEVPPSLNQDAANLEQLQPMPEEHTDTESWSSGLKGITDDVNALSLSVKRSASYLGISSVTAVLRVILWLDPQAQAFFTRTPERSQIVSREASSPPEDRTLETVTPKPDENLAPAWEEVPLINAYFVYVHPLAPLIDEDDFRNTYMTKSRNDSRWLLVLNTILALGSLVNASNCDEHAHKVYWHRAKQHLTIETLGMAHIEIVQALGLLSGLYLHYIQQPNLANSLMGAALRLATVLGLHRDYSEDVDLSRHGKAENSIETRRRVWWSLFVLDAWASYGLGRPSMGRMSHAITAKPPQETLKSSPQIIALIQENIRFCIISTKMEDALAHSPIIAVEDRRTLDASYVEWFQNSSVQNNTPQAQPGEPHGVSVIKNIMRWRYLLCRVLVHRPVLLWWAMRKVPFARLPDEKKYAVSTCREATDELVGDIATTWRVSKPSSMAGWHGTWLLYQALMVPLLLLFADRSDPHWTRKNQDLVEIGLTTFVEFRSWSQTASRSFEAVSRIYQASKRHNTTLQDQTVQPQITNDASSTECYSRQDVYHETPAFLPTGYDLNLTPSRELLMDNMFDSLNWSTNWGDETFPFTQSTMQWDQVQEGTFVENTPLDPLFGPVFFDPEQGVSSGALGDRGDQDQMNG</sequence>
<organism evidence="1 2">
    <name type="scientific">Neophaeococcomyces mojaviensis</name>
    <dbReference type="NCBI Taxonomy" id="3383035"/>
    <lineage>
        <taxon>Eukaryota</taxon>
        <taxon>Fungi</taxon>
        <taxon>Dikarya</taxon>
        <taxon>Ascomycota</taxon>
        <taxon>Pezizomycotina</taxon>
        <taxon>Eurotiomycetes</taxon>
        <taxon>Chaetothyriomycetidae</taxon>
        <taxon>Chaetothyriales</taxon>
        <taxon>Chaetothyriales incertae sedis</taxon>
        <taxon>Neophaeococcomyces</taxon>
    </lineage>
</organism>
<comment type="caution">
    <text evidence="1">The sequence shown here is derived from an EMBL/GenBank/DDBJ whole genome shotgun (WGS) entry which is preliminary data.</text>
</comment>
<accession>A0ACC3AIY3</accession>
<dbReference type="Proteomes" id="UP001172386">
    <property type="component" value="Unassembled WGS sequence"/>
</dbReference>
<keyword evidence="2" id="KW-1185">Reference proteome</keyword>